<sequence length="225" mass="23480">MNPFPPRRTLLLYAERPARRMLQVLADLGVAVWAVLVVTSAIALHDVVLTLQAPGRGLTDAGDRVRGVFTGAADAAGGVPFVGDRLAGAFTPGADAGTSLADAGRAQVEAVAAIATGLAWLVVVVAALPVVTTWFWLRLRWVLRARHAAAARQLDVDLLALRALTRGAPGRIRRAAGPSGDAAGAWRRGDPHVLLRLADVELARMGLRGATSVTTSGAPLTRGDQ</sequence>
<protein>
    <recommendedName>
        <fullName evidence="4">Transmembrane protein</fullName>
    </recommendedName>
</protein>
<evidence type="ECO:0000313" key="2">
    <source>
        <dbReference type="EMBL" id="MDL5157571.1"/>
    </source>
</evidence>
<dbReference type="RefSeq" id="WP_286054008.1">
    <property type="nucleotide sequence ID" value="NZ_JASVWF010000003.1"/>
</dbReference>
<evidence type="ECO:0000313" key="3">
    <source>
        <dbReference type="Proteomes" id="UP001231924"/>
    </source>
</evidence>
<accession>A0ABT7MAV1</accession>
<keyword evidence="1" id="KW-0472">Membrane</keyword>
<keyword evidence="3" id="KW-1185">Reference proteome</keyword>
<name>A0ABT7MAV1_9PSEU</name>
<gene>
    <name evidence="2" type="ORF">QRT03_16515</name>
</gene>
<keyword evidence="1" id="KW-0812">Transmembrane</keyword>
<keyword evidence="1" id="KW-1133">Transmembrane helix</keyword>
<reference evidence="2 3" key="1">
    <citation type="submission" date="2023-06" db="EMBL/GenBank/DDBJ databases">
        <title>Actinomycetospora Odt1-22.</title>
        <authorList>
            <person name="Supong K."/>
        </authorList>
    </citation>
    <scope>NUCLEOTIDE SEQUENCE [LARGE SCALE GENOMIC DNA]</scope>
    <source>
        <strain evidence="2 3">Odt1-22</strain>
    </source>
</reference>
<dbReference type="EMBL" id="JASVWF010000003">
    <property type="protein sequence ID" value="MDL5157571.1"/>
    <property type="molecule type" value="Genomic_DNA"/>
</dbReference>
<comment type="caution">
    <text evidence="2">The sequence shown here is derived from an EMBL/GenBank/DDBJ whole genome shotgun (WGS) entry which is preliminary data.</text>
</comment>
<organism evidence="2 3">
    <name type="scientific">Actinomycetospora termitidis</name>
    <dbReference type="NCBI Taxonomy" id="3053470"/>
    <lineage>
        <taxon>Bacteria</taxon>
        <taxon>Bacillati</taxon>
        <taxon>Actinomycetota</taxon>
        <taxon>Actinomycetes</taxon>
        <taxon>Pseudonocardiales</taxon>
        <taxon>Pseudonocardiaceae</taxon>
        <taxon>Actinomycetospora</taxon>
    </lineage>
</organism>
<evidence type="ECO:0008006" key="4">
    <source>
        <dbReference type="Google" id="ProtNLM"/>
    </source>
</evidence>
<proteinExistence type="predicted"/>
<feature type="transmembrane region" description="Helical" evidence="1">
    <location>
        <begin position="110"/>
        <end position="137"/>
    </location>
</feature>
<feature type="transmembrane region" description="Helical" evidence="1">
    <location>
        <begin position="21"/>
        <end position="44"/>
    </location>
</feature>
<evidence type="ECO:0000256" key="1">
    <source>
        <dbReference type="SAM" id="Phobius"/>
    </source>
</evidence>
<dbReference type="Proteomes" id="UP001231924">
    <property type="component" value="Unassembled WGS sequence"/>
</dbReference>